<sequence length="114" mass="12295">EAELAVVIGKDCRNVLAESALDFILGCTAANYVSARSLRMETQQRSFSKGLDGARPLCRSFLDNLKRNFDGKEVHKQVLSRDLVISVQKLVAYCSQGTTLEASSVILTGTTAGA</sequence>
<dbReference type="InterPro" id="IPR036663">
    <property type="entry name" value="Fumarylacetoacetase_C_sf"/>
</dbReference>
<evidence type="ECO:0000313" key="5">
    <source>
        <dbReference type="Proteomes" id="UP000800092"/>
    </source>
</evidence>
<dbReference type="Gene3D" id="3.90.850.10">
    <property type="entry name" value="Fumarylacetoacetase-like, C-terminal domain"/>
    <property type="match status" value="1"/>
</dbReference>
<dbReference type="Pfam" id="PF01557">
    <property type="entry name" value="FAA_hydrolase"/>
    <property type="match status" value="1"/>
</dbReference>
<dbReference type="OrthoDB" id="411064at2759"/>
<evidence type="ECO:0000259" key="3">
    <source>
        <dbReference type="Pfam" id="PF01557"/>
    </source>
</evidence>
<accession>A0A6A6HC49</accession>
<dbReference type="PANTHER" id="PTHR11820:SF7">
    <property type="entry name" value="ACYLPYRUVASE FAHD1, MITOCHONDRIAL"/>
    <property type="match status" value="1"/>
</dbReference>
<dbReference type="EMBL" id="ML991790">
    <property type="protein sequence ID" value="KAF2235685.1"/>
    <property type="molecule type" value="Genomic_DNA"/>
</dbReference>
<evidence type="ECO:0000256" key="1">
    <source>
        <dbReference type="ARBA" id="ARBA00010211"/>
    </source>
</evidence>
<dbReference type="GO" id="GO:0018773">
    <property type="term" value="F:acetylpyruvate hydrolase activity"/>
    <property type="evidence" value="ECO:0007669"/>
    <property type="project" value="TreeGrafter"/>
</dbReference>
<name>A0A6A6HC49_VIRVR</name>
<organism evidence="4 5">
    <name type="scientific">Viridothelium virens</name>
    <name type="common">Speckled blister lichen</name>
    <name type="synonym">Trypethelium virens</name>
    <dbReference type="NCBI Taxonomy" id="1048519"/>
    <lineage>
        <taxon>Eukaryota</taxon>
        <taxon>Fungi</taxon>
        <taxon>Dikarya</taxon>
        <taxon>Ascomycota</taxon>
        <taxon>Pezizomycotina</taxon>
        <taxon>Dothideomycetes</taxon>
        <taxon>Dothideomycetes incertae sedis</taxon>
        <taxon>Trypetheliales</taxon>
        <taxon>Trypetheliaceae</taxon>
        <taxon>Viridothelium</taxon>
    </lineage>
</organism>
<protein>
    <recommendedName>
        <fullName evidence="3">Fumarylacetoacetase-like C-terminal domain-containing protein</fullName>
    </recommendedName>
</protein>
<gene>
    <name evidence="4" type="ORF">EV356DRAFT_444845</name>
</gene>
<dbReference type="Proteomes" id="UP000800092">
    <property type="component" value="Unassembled WGS sequence"/>
</dbReference>
<dbReference type="GO" id="GO:0046872">
    <property type="term" value="F:metal ion binding"/>
    <property type="evidence" value="ECO:0007669"/>
    <property type="project" value="UniProtKB-KW"/>
</dbReference>
<dbReference type="SUPFAM" id="SSF56529">
    <property type="entry name" value="FAH"/>
    <property type="match status" value="1"/>
</dbReference>
<keyword evidence="2" id="KW-0479">Metal-binding</keyword>
<feature type="non-terminal residue" evidence="4">
    <location>
        <position position="1"/>
    </location>
</feature>
<reference evidence="4" key="1">
    <citation type="journal article" date="2020" name="Stud. Mycol.">
        <title>101 Dothideomycetes genomes: a test case for predicting lifestyles and emergence of pathogens.</title>
        <authorList>
            <person name="Haridas S."/>
            <person name="Albert R."/>
            <person name="Binder M."/>
            <person name="Bloem J."/>
            <person name="Labutti K."/>
            <person name="Salamov A."/>
            <person name="Andreopoulos B."/>
            <person name="Baker S."/>
            <person name="Barry K."/>
            <person name="Bills G."/>
            <person name="Bluhm B."/>
            <person name="Cannon C."/>
            <person name="Castanera R."/>
            <person name="Culley D."/>
            <person name="Daum C."/>
            <person name="Ezra D."/>
            <person name="Gonzalez J."/>
            <person name="Henrissat B."/>
            <person name="Kuo A."/>
            <person name="Liang C."/>
            <person name="Lipzen A."/>
            <person name="Lutzoni F."/>
            <person name="Magnuson J."/>
            <person name="Mondo S."/>
            <person name="Nolan M."/>
            <person name="Ohm R."/>
            <person name="Pangilinan J."/>
            <person name="Park H.-J."/>
            <person name="Ramirez L."/>
            <person name="Alfaro M."/>
            <person name="Sun H."/>
            <person name="Tritt A."/>
            <person name="Yoshinaga Y."/>
            <person name="Zwiers L.-H."/>
            <person name="Turgeon B."/>
            <person name="Goodwin S."/>
            <person name="Spatafora J."/>
            <person name="Crous P."/>
            <person name="Grigoriev I."/>
        </authorList>
    </citation>
    <scope>NUCLEOTIDE SEQUENCE</scope>
    <source>
        <strain evidence="4">Tuck. ex Michener</strain>
    </source>
</reference>
<feature type="domain" description="Fumarylacetoacetase-like C-terminal" evidence="3">
    <location>
        <begin position="1"/>
        <end position="113"/>
    </location>
</feature>
<dbReference type="InterPro" id="IPR011234">
    <property type="entry name" value="Fumarylacetoacetase-like_C"/>
</dbReference>
<comment type="similarity">
    <text evidence="1">Belongs to the FAH family.</text>
</comment>
<proteinExistence type="inferred from homology"/>
<evidence type="ECO:0000256" key="2">
    <source>
        <dbReference type="ARBA" id="ARBA00022723"/>
    </source>
</evidence>
<dbReference type="AlphaFoldDB" id="A0A6A6HC49"/>
<keyword evidence="5" id="KW-1185">Reference proteome</keyword>
<dbReference type="PANTHER" id="PTHR11820">
    <property type="entry name" value="ACYLPYRUVASE"/>
    <property type="match status" value="1"/>
</dbReference>
<evidence type="ECO:0000313" key="4">
    <source>
        <dbReference type="EMBL" id="KAF2235685.1"/>
    </source>
</evidence>